<feature type="compositionally biased region" description="Basic and acidic residues" evidence="1">
    <location>
        <begin position="369"/>
        <end position="378"/>
    </location>
</feature>
<gene>
    <name evidence="3" type="ORF">QBC34DRAFT_429546</name>
</gene>
<reference evidence="3" key="1">
    <citation type="journal article" date="2023" name="Mol. Phylogenet. Evol.">
        <title>Genome-scale phylogeny and comparative genomics of the fungal order Sordariales.</title>
        <authorList>
            <person name="Hensen N."/>
            <person name="Bonometti L."/>
            <person name="Westerberg I."/>
            <person name="Brannstrom I.O."/>
            <person name="Guillou S."/>
            <person name="Cros-Aarteil S."/>
            <person name="Calhoun S."/>
            <person name="Haridas S."/>
            <person name="Kuo A."/>
            <person name="Mondo S."/>
            <person name="Pangilinan J."/>
            <person name="Riley R."/>
            <person name="LaButti K."/>
            <person name="Andreopoulos B."/>
            <person name="Lipzen A."/>
            <person name="Chen C."/>
            <person name="Yan M."/>
            <person name="Daum C."/>
            <person name="Ng V."/>
            <person name="Clum A."/>
            <person name="Steindorff A."/>
            <person name="Ohm R.A."/>
            <person name="Martin F."/>
            <person name="Silar P."/>
            <person name="Natvig D.O."/>
            <person name="Lalanne C."/>
            <person name="Gautier V."/>
            <person name="Ament-Velasquez S.L."/>
            <person name="Kruys A."/>
            <person name="Hutchinson M.I."/>
            <person name="Powell A.J."/>
            <person name="Barry K."/>
            <person name="Miller A.N."/>
            <person name="Grigoriev I.V."/>
            <person name="Debuchy R."/>
            <person name="Gladieux P."/>
            <person name="Hiltunen Thoren M."/>
            <person name="Johannesson H."/>
        </authorList>
    </citation>
    <scope>NUCLEOTIDE SEQUENCE</scope>
    <source>
        <strain evidence="3">PSN243</strain>
    </source>
</reference>
<dbReference type="Gene3D" id="1.20.58.340">
    <property type="entry name" value="Magnesium transport protein CorA, transmembrane region"/>
    <property type="match status" value="1"/>
</dbReference>
<feature type="compositionally biased region" description="Polar residues" evidence="1">
    <location>
        <begin position="53"/>
        <end position="69"/>
    </location>
</feature>
<evidence type="ECO:0000313" key="4">
    <source>
        <dbReference type="Proteomes" id="UP001321760"/>
    </source>
</evidence>
<reference evidence="3" key="2">
    <citation type="submission" date="2023-05" db="EMBL/GenBank/DDBJ databases">
        <authorList>
            <consortium name="Lawrence Berkeley National Laboratory"/>
            <person name="Steindorff A."/>
            <person name="Hensen N."/>
            <person name="Bonometti L."/>
            <person name="Westerberg I."/>
            <person name="Brannstrom I.O."/>
            <person name="Guillou S."/>
            <person name="Cros-Aarteil S."/>
            <person name="Calhoun S."/>
            <person name="Haridas S."/>
            <person name="Kuo A."/>
            <person name="Mondo S."/>
            <person name="Pangilinan J."/>
            <person name="Riley R."/>
            <person name="Labutti K."/>
            <person name="Andreopoulos B."/>
            <person name="Lipzen A."/>
            <person name="Chen C."/>
            <person name="Yanf M."/>
            <person name="Daum C."/>
            <person name="Ng V."/>
            <person name="Clum A."/>
            <person name="Ohm R."/>
            <person name="Martin F."/>
            <person name="Silar P."/>
            <person name="Natvig D."/>
            <person name="Lalanne C."/>
            <person name="Gautier V."/>
            <person name="Ament-Velasquez S.L."/>
            <person name="Kruys A."/>
            <person name="Hutchinson M.I."/>
            <person name="Powell A.J."/>
            <person name="Barry K."/>
            <person name="Miller A.N."/>
            <person name="Grigoriev I.V."/>
            <person name="Debuchy R."/>
            <person name="Gladieux P."/>
            <person name="Thoren M.H."/>
            <person name="Johannesson H."/>
        </authorList>
    </citation>
    <scope>NUCLEOTIDE SEQUENCE</scope>
    <source>
        <strain evidence="3">PSN243</strain>
    </source>
</reference>
<feature type="transmembrane region" description="Helical" evidence="2">
    <location>
        <begin position="542"/>
        <end position="561"/>
    </location>
</feature>
<dbReference type="AlphaFoldDB" id="A0AAV9G884"/>
<feature type="transmembrane region" description="Helical" evidence="2">
    <location>
        <begin position="581"/>
        <end position="604"/>
    </location>
</feature>
<keyword evidence="2" id="KW-0812">Transmembrane</keyword>
<accession>A0AAV9G884</accession>
<proteinExistence type="predicted"/>
<feature type="compositionally biased region" description="Basic and acidic residues" evidence="1">
    <location>
        <begin position="17"/>
        <end position="26"/>
    </location>
</feature>
<comment type="caution">
    <text evidence="3">The sequence shown here is derived from an EMBL/GenBank/DDBJ whole genome shotgun (WGS) entry which is preliminary data.</text>
</comment>
<name>A0AAV9G884_9PEZI</name>
<feature type="region of interest" description="Disordered" evidence="1">
    <location>
        <begin position="14"/>
        <end position="94"/>
    </location>
</feature>
<organism evidence="3 4">
    <name type="scientific">Podospora aff. communis PSN243</name>
    <dbReference type="NCBI Taxonomy" id="3040156"/>
    <lineage>
        <taxon>Eukaryota</taxon>
        <taxon>Fungi</taxon>
        <taxon>Dikarya</taxon>
        <taxon>Ascomycota</taxon>
        <taxon>Pezizomycotina</taxon>
        <taxon>Sordariomycetes</taxon>
        <taxon>Sordariomycetidae</taxon>
        <taxon>Sordariales</taxon>
        <taxon>Podosporaceae</taxon>
        <taxon>Podospora</taxon>
    </lineage>
</organism>
<sequence length="625" mass="69340">MSELEDDLALFQSSHRGYVDARDPSDLTRPGSLAAAWRPLELSALESDRSDTTKPTPTLSDALRSNTSDDWTDPQDSAPGEIVPLPNTAASAAAPVDPLGRPVVIRDRSVHVPADDELAAGELEASAVETTITWPKGTTRRIECWVHEEGEAGTAQQPSLETGTIAMRDIARWLRKPPPKSLGHNKAPKAGLQLVCRRQPVSMEKAFDETTLCAIHAALGIPEQHEYLTSLKAGACGKYIAAAGYPVFLYHRSSNNGTISAVISYEPASNVTRGYVLMGPRISIKKICDEILSQFPYSSHPLLIPTVLIELTAADLMSELYHIHRLLAKAEDKTRFGDWELDDATADFPEGEISEAEEDDDKEGEMATESEKDERKNQTNDVGGFFLEREAREVERKPQSAYWRTMEREMQDCSTNHGLARLLGSLSCRFAFMNVAVRCSISMAKFTLHEMVHDRAYEVTPTRSRRLLEITNAECLRHRIELLLNSLQHMELFAAIDKRMQAQQNILFNLITQTDSNLNIEIARDSKELAEASKRDSTAMKIIAILTTVFLPGTFLATFFAMPLFDWSAISMSDVGTSHLWVYWAVAIPMTAVLMVGVSAFAFIQGRKNKEATRKAREKAGADDV</sequence>
<dbReference type="EMBL" id="MU865972">
    <property type="protein sequence ID" value="KAK4444806.1"/>
    <property type="molecule type" value="Genomic_DNA"/>
</dbReference>
<feature type="compositionally biased region" description="Acidic residues" evidence="1">
    <location>
        <begin position="347"/>
        <end position="368"/>
    </location>
</feature>
<protein>
    <submittedName>
        <fullName evidence="3">Uncharacterized protein</fullName>
    </submittedName>
</protein>
<keyword evidence="4" id="KW-1185">Reference proteome</keyword>
<dbReference type="Proteomes" id="UP001321760">
    <property type="component" value="Unassembled WGS sequence"/>
</dbReference>
<keyword evidence="2" id="KW-1133">Transmembrane helix</keyword>
<keyword evidence="2" id="KW-0472">Membrane</keyword>
<feature type="region of interest" description="Disordered" evidence="1">
    <location>
        <begin position="347"/>
        <end position="381"/>
    </location>
</feature>
<evidence type="ECO:0000256" key="1">
    <source>
        <dbReference type="SAM" id="MobiDB-lite"/>
    </source>
</evidence>
<evidence type="ECO:0000313" key="3">
    <source>
        <dbReference type="EMBL" id="KAK4444806.1"/>
    </source>
</evidence>
<evidence type="ECO:0000256" key="2">
    <source>
        <dbReference type="SAM" id="Phobius"/>
    </source>
</evidence>